<dbReference type="Proteomes" id="UP000263642">
    <property type="component" value="Unassembled WGS sequence"/>
</dbReference>
<evidence type="ECO:0000313" key="2">
    <source>
        <dbReference type="EMBL" id="HCO27367.1"/>
    </source>
</evidence>
<evidence type="ECO:0000256" key="1">
    <source>
        <dbReference type="SAM" id="MobiDB-lite"/>
    </source>
</evidence>
<sequence>MTDVLWTRCLAIPAIVCGLLVITGCAKSGEEAAPVAKAEEEHHEHDEEGHDHEHEYREEGHNLHGFWCAEHGIPEEICAQCNTKLAADFQKKGDWCEEHKRPDSQCFIHHPELEEKFIAQYEVKFGKKPPARTEK</sequence>
<protein>
    <submittedName>
        <fullName evidence="2">RND transporter</fullName>
    </submittedName>
</protein>
<organism evidence="2 3">
    <name type="scientific">Gimesia maris</name>
    <dbReference type="NCBI Taxonomy" id="122"/>
    <lineage>
        <taxon>Bacteria</taxon>
        <taxon>Pseudomonadati</taxon>
        <taxon>Planctomycetota</taxon>
        <taxon>Planctomycetia</taxon>
        <taxon>Planctomycetales</taxon>
        <taxon>Planctomycetaceae</taxon>
        <taxon>Gimesia</taxon>
    </lineage>
</organism>
<gene>
    <name evidence="2" type="ORF">DIT97_31820</name>
</gene>
<feature type="region of interest" description="Disordered" evidence="1">
    <location>
        <begin position="33"/>
        <end position="57"/>
    </location>
</feature>
<reference evidence="2 3" key="1">
    <citation type="journal article" date="2018" name="Nat. Biotechnol.">
        <title>A standardized bacterial taxonomy based on genome phylogeny substantially revises the tree of life.</title>
        <authorList>
            <person name="Parks D.H."/>
            <person name="Chuvochina M."/>
            <person name="Waite D.W."/>
            <person name="Rinke C."/>
            <person name="Skarshewski A."/>
            <person name="Chaumeil P.A."/>
            <person name="Hugenholtz P."/>
        </authorList>
    </citation>
    <scope>NUCLEOTIDE SEQUENCE [LARGE SCALE GENOMIC DNA]</scope>
    <source>
        <strain evidence="2">UBA9375</strain>
    </source>
</reference>
<comment type="caution">
    <text evidence="2">The sequence shown here is derived from an EMBL/GenBank/DDBJ whole genome shotgun (WGS) entry which is preliminary data.</text>
</comment>
<dbReference type="AlphaFoldDB" id="A0A3D3RH49"/>
<name>A0A3D3RH49_9PLAN</name>
<accession>A0A3D3RH49</accession>
<dbReference type="RefSeq" id="WP_194242553.1">
    <property type="nucleotide sequence ID" value="NZ_CAXAST010000016.1"/>
</dbReference>
<proteinExistence type="predicted"/>
<evidence type="ECO:0000313" key="3">
    <source>
        <dbReference type="Proteomes" id="UP000263642"/>
    </source>
</evidence>
<feature type="compositionally biased region" description="Basic and acidic residues" evidence="1">
    <location>
        <begin position="37"/>
        <end position="57"/>
    </location>
</feature>
<dbReference type="EMBL" id="DQAY01000196">
    <property type="protein sequence ID" value="HCO27367.1"/>
    <property type="molecule type" value="Genomic_DNA"/>
</dbReference>